<organism evidence="2 3">
    <name type="scientific">Armillaria borealis</name>
    <dbReference type="NCBI Taxonomy" id="47425"/>
    <lineage>
        <taxon>Eukaryota</taxon>
        <taxon>Fungi</taxon>
        <taxon>Dikarya</taxon>
        <taxon>Basidiomycota</taxon>
        <taxon>Agaricomycotina</taxon>
        <taxon>Agaricomycetes</taxon>
        <taxon>Agaricomycetidae</taxon>
        <taxon>Agaricales</taxon>
        <taxon>Marasmiineae</taxon>
        <taxon>Physalacriaceae</taxon>
        <taxon>Armillaria</taxon>
    </lineage>
</organism>
<sequence length="258" mass="28980">MLAQASQLYSYLHSGGQVNDYDYLYMTDGYWDINVEPKDRQDSFHLCDTFMVEDPHMLSLFIHPPIVNHQTSKMSPPVLSWLYGVDSQLEMSLEEVEEFFDIKLTISWILRPLPSSSMLTAIPELNALYGFDPAQGGTDVCEHYGLPILEIFKTPEFMEESMMICAANEASDPMSIILDGAHQILHDEGGSPQENIMGLMEDTIEGVEEGCTNKVPTNAEITTVLQCNIPSRYRELCIVVITFISTLLLSLVVQACLQ</sequence>
<reference evidence="2" key="1">
    <citation type="submission" date="2023-06" db="EMBL/GenBank/DDBJ databases">
        <authorList>
            <consortium name="Lawrence Berkeley National Laboratory"/>
            <person name="Ahrendt S."/>
            <person name="Sahu N."/>
            <person name="Indic B."/>
            <person name="Wong-Bajracharya J."/>
            <person name="Merenyi Z."/>
            <person name="Ke H.-M."/>
            <person name="Monk M."/>
            <person name="Kocsube S."/>
            <person name="Drula E."/>
            <person name="Lipzen A."/>
            <person name="Balint B."/>
            <person name="Henrissat B."/>
            <person name="Andreopoulos B."/>
            <person name="Martin F.M."/>
            <person name="Harder C.B."/>
            <person name="Rigling D."/>
            <person name="Ford K.L."/>
            <person name="Foster G.D."/>
            <person name="Pangilinan J."/>
            <person name="Papanicolaou A."/>
            <person name="Barry K."/>
            <person name="LaButti K."/>
            <person name="Viragh M."/>
            <person name="Koriabine M."/>
            <person name="Yan M."/>
            <person name="Riley R."/>
            <person name="Champramary S."/>
            <person name="Plett K.L."/>
            <person name="Tsai I.J."/>
            <person name="Slot J."/>
            <person name="Sipos G."/>
            <person name="Plett J."/>
            <person name="Nagy L.G."/>
            <person name="Grigoriev I.V."/>
        </authorList>
    </citation>
    <scope>NUCLEOTIDE SEQUENCE</scope>
    <source>
        <strain evidence="2">FPL87.14</strain>
    </source>
</reference>
<keyword evidence="1" id="KW-0812">Transmembrane</keyword>
<dbReference type="AlphaFoldDB" id="A0AA39J3J5"/>
<evidence type="ECO:0000313" key="3">
    <source>
        <dbReference type="Proteomes" id="UP001175226"/>
    </source>
</evidence>
<evidence type="ECO:0000256" key="1">
    <source>
        <dbReference type="SAM" id="Phobius"/>
    </source>
</evidence>
<gene>
    <name evidence="2" type="ORF">EV421DRAFT_1237576</name>
</gene>
<keyword evidence="1" id="KW-0472">Membrane</keyword>
<name>A0AA39J3J5_9AGAR</name>
<feature type="transmembrane region" description="Helical" evidence="1">
    <location>
        <begin position="238"/>
        <end position="257"/>
    </location>
</feature>
<protein>
    <submittedName>
        <fullName evidence="2">Uncharacterized protein</fullName>
    </submittedName>
</protein>
<dbReference type="EMBL" id="JAUEPT010000063">
    <property type="protein sequence ID" value="KAK0435413.1"/>
    <property type="molecule type" value="Genomic_DNA"/>
</dbReference>
<keyword evidence="3" id="KW-1185">Reference proteome</keyword>
<evidence type="ECO:0000313" key="2">
    <source>
        <dbReference type="EMBL" id="KAK0435413.1"/>
    </source>
</evidence>
<dbReference type="Proteomes" id="UP001175226">
    <property type="component" value="Unassembled WGS sequence"/>
</dbReference>
<accession>A0AA39J3J5</accession>
<proteinExistence type="predicted"/>
<comment type="caution">
    <text evidence="2">The sequence shown here is derived from an EMBL/GenBank/DDBJ whole genome shotgun (WGS) entry which is preliminary data.</text>
</comment>
<keyword evidence="1" id="KW-1133">Transmembrane helix</keyword>